<name>A0A4D6M3H4_VIGUN</name>
<evidence type="ECO:0000313" key="3">
    <source>
        <dbReference type="EMBL" id="QCD95299.1"/>
    </source>
</evidence>
<dbReference type="Gramene" id="Vigun04g199100.1.v1.2">
    <property type="protein sequence ID" value="Vigun04g199100.1.v1.2"/>
    <property type="gene ID" value="Vigun04g199100.v1.2"/>
</dbReference>
<protein>
    <submittedName>
        <fullName evidence="4">Uncharacterized protein</fullName>
    </submittedName>
</protein>
<evidence type="ECO:0000256" key="1">
    <source>
        <dbReference type="SAM" id="MobiDB-lite"/>
    </source>
</evidence>
<dbReference type="PANTHER" id="PTHR35737:SF1">
    <property type="entry name" value="CRYPTIC LOCI REGULATOR"/>
    <property type="match status" value="1"/>
</dbReference>
<evidence type="ECO:0000313" key="2">
    <source>
        <dbReference type="EMBL" id="QCD95298.1"/>
    </source>
</evidence>
<evidence type="ECO:0000313" key="4">
    <source>
        <dbReference type="EMBL" id="QCD95300.1"/>
    </source>
</evidence>
<dbReference type="Proteomes" id="UP000501690">
    <property type="component" value="Linkage Group LG5"/>
</dbReference>
<gene>
    <name evidence="2" type="ORF">DEO72_LG5g3392</name>
    <name evidence="3" type="ORF">DEO72_LG5g3393</name>
    <name evidence="4" type="ORF">DEO72_LG5g3394</name>
</gene>
<dbReference type="AlphaFoldDB" id="A0A4D6M3H4"/>
<dbReference type="OrthoDB" id="1930051at2759"/>
<dbReference type="EMBL" id="CP039349">
    <property type="protein sequence ID" value="QCD95300.1"/>
    <property type="molecule type" value="Genomic_DNA"/>
</dbReference>
<dbReference type="EMBL" id="CP039349">
    <property type="protein sequence ID" value="QCD95299.1"/>
    <property type="molecule type" value="Genomic_DNA"/>
</dbReference>
<reference evidence="4 5" key="1">
    <citation type="submission" date="2019-04" db="EMBL/GenBank/DDBJ databases">
        <title>An improved genome assembly and genetic linkage map for asparagus bean, Vigna unguiculata ssp. sesquipedialis.</title>
        <authorList>
            <person name="Xia Q."/>
            <person name="Zhang R."/>
            <person name="Dong Y."/>
        </authorList>
    </citation>
    <scope>NUCLEOTIDE SEQUENCE [LARGE SCALE GENOMIC DNA]</scope>
    <source>
        <tissue evidence="4">Leaf</tissue>
    </source>
</reference>
<evidence type="ECO:0000313" key="5">
    <source>
        <dbReference type="Proteomes" id="UP000501690"/>
    </source>
</evidence>
<dbReference type="EMBL" id="CP039349">
    <property type="protein sequence ID" value="QCD95298.1"/>
    <property type="molecule type" value="Genomic_DNA"/>
</dbReference>
<feature type="region of interest" description="Disordered" evidence="1">
    <location>
        <begin position="18"/>
        <end position="40"/>
    </location>
</feature>
<feature type="region of interest" description="Disordered" evidence="1">
    <location>
        <begin position="82"/>
        <end position="109"/>
    </location>
</feature>
<dbReference type="PANTHER" id="PTHR35737">
    <property type="entry name" value="CRYPTIC LOCI REGULATOR"/>
    <property type="match status" value="1"/>
</dbReference>
<proteinExistence type="predicted"/>
<sequence length="177" mass="20359">MEEDHQWELCNDDGFVFKRKRRRIDAPPPPEADESAADNLRRERKKQTLLKLKSKYEKEILHWESLSNTLLALQQRTALHSLQQQQQQQQRLNQAQSLPSPSSSTDSAGSSLLRDLLLQVEAQEAIIRDVSNLCDIAEAVCVKREEQFKQTLFDLPIWASPNDLMEVLCGDDDDDDD</sequence>
<accession>A0A4D6M3H4</accession>
<keyword evidence="5" id="KW-1185">Reference proteome</keyword>
<organism evidence="4 5">
    <name type="scientific">Vigna unguiculata</name>
    <name type="common">Cowpea</name>
    <dbReference type="NCBI Taxonomy" id="3917"/>
    <lineage>
        <taxon>Eukaryota</taxon>
        <taxon>Viridiplantae</taxon>
        <taxon>Streptophyta</taxon>
        <taxon>Embryophyta</taxon>
        <taxon>Tracheophyta</taxon>
        <taxon>Spermatophyta</taxon>
        <taxon>Magnoliopsida</taxon>
        <taxon>eudicotyledons</taxon>
        <taxon>Gunneridae</taxon>
        <taxon>Pentapetalae</taxon>
        <taxon>rosids</taxon>
        <taxon>fabids</taxon>
        <taxon>Fabales</taxon>
        <taxon>Fabaceae</taxon>
        <taxon>Papilionoideae</taxon>
        <taxon>50 kb inversion clade</taxon>
        <taxon>NPAAA clade</taxon>
        <taxon>indigoferoid/millettioid clade</taxon>
        <taxon>Phaseoleae</taxon>
        <taxon>Vigna</taxon>
    </lineage>
</organism>